<keyword evidence="8" id="KW-1185">Reference proteome</keyword>
<evidence type="ECO:0000256" key="3">
    <source>
        <dbReference type="ARBA" id="ARBA00022833"/>
    </source>
</evidence>
<dbReference type="InterPro" id="IPR013083">
    <property type="entry name" value="Znf_RING/FYVE/PHD"/>
</dbReference>
<dbReference type="PROSITE" id="PS00518">
    <property type="entry name" value="ZF_RING_1"/>
    <property type="match status" value="1"/>
</dbReference>
<evidence type="ECO:0000313" key="8">
    <source>
        <dbReference type="Proteomes" id="UP000243217"/>
    </source>
</evidence>
<dbReference type="EMBL" id="JNBS01002429">
    <property type="protein sequence ID" value="OQR91403.1"/>
    <property type="molecule type" value="Genomic_DNA"/>
</dbReference>
<dbReference type="SMART" id="SM00184">
    <property type="entry name" value="RING"/>
    <property type="match status" value="1"/>
</dbReference>
<dbReference type="PROSITE" id="PS50089">
    <property type="entry name" value="ZF_RING_2"/>
    <property type="match status" value="1"/>
</dbReference>
<feature type="domain" description="RING-type" evidence="6">
    <location>
        <begin position="19"/>
        <end position="57"/>
    </location>
</feature>
<feature type="region of interest" description="Disordered" evidence="5">
    <location>
        <begin position="132"/>
        <end position="187"/>
    </location>
</feature>
<dbReference type="GO" id="GO:0008270">
    <property type="term" value="F:zinc ion binding"/>
    <property type="evidence" value="ECO:0007669"/>
    <property type="project" value="UniProtKB-KW"/>
</dbReference>
<keyword evidence="1" id="KW-0479">Metal-binding</keyword>
<evidence type="ECO:0000259" key="6">
    <source>
        <dbReference type="PROSITE" id="PS50089"/>
    </source>
</evidence>
<sequence>MIKRSRYFRHVTVETATSCAICLQAIHAVASIACSHRFCVNCIVEWAKVSTTCPLCKVSFSKITEVATQTHHSVLPTVQKVPVEMQFQLGEEFDSDEYEMDGFVVPDDFIEFKQSSSESDDVSIARLLAPRSSRQVASPQRKRIRRQSNLSSSSDDEDAQFFLTQQYHPPPAPQPKRQTSKYFRQNH</sequence>
<evidence type="ECO:0000256" key="4">
    <source>
        <dbReference type="PROSITE-ProRule" id="PRU00175"/>
    </source>
</evidence>
<comment type="caution">
    <text evidence="7">The sequence shown here is derived from an EMBL/GenBank/DDBJ whole genome shotgun (WGS) entry which is preliminary data.</text>
</comment>
<reference evidence="7 8" key="1">
    <citation type="journal article" date="2014" name="Genome Biol. Evol.">
        <title>The secreted proteins of Achlya hypogyna and Thraustotheca clavata identify the ancestral oomycete secretome and reveal gene acquisitions by horizontal gene transfer.</title>
        <authorList>
            <person name="Misner I."/>
            <person name="Blouin N."/>
            <person name="Leonard G."/>
            <person name="Richards T.A."/>
            <person name="Lane C.E."/>
        </authorList>
    </citation>
    <scope>NUCLEOTIDE SEQUENCE [LARGE SCALE GENOMIC DNA]</scope>
    <source>
        <strain evidence="7 8">ATCC 34112</strain>
    </source>
</reference>
<dbReference type="PROSITE" id="PS51257">
    <property type="entry name" value="PROKAR_LIPOPROTEIN"/>
    <property type="match status" value="1"/>
</dbReference>
<keyword evidence="3" id="KW-0862">Zinc</keyword>
<feature type="compositionally biased region" description="Polar residues" evidence="5">
    <location>
        <begin position="176"/>
        <end position="187"/>
    </location>
</feature>
<protein>
    <recommendedName>
        <fullName evidence="6">RING-type domain-containing protein</fullName>
    </recommendedName>
</protein>
<dbReference type="Gene3D" id="3.30.40.10">
    <property type="entry name" value="Zinc/RING finger domain, C3HC4 (zinc finger)"/>
    <property type="match status" value="1"/>
</dbReference>
<dbReference type="OrthoDB" id="79123at2759"/>
<gene>
    <name evidence="7" type="ORF">THRCLA_22466</name>
</gene>
<keyword evidence="2 4" id="KW-0863">Zinc-finger</keyword>
<dbReference type="Pfam" id="PF13639">
    <property type="entry name" value="zf-RING_2"/>
    <property type="match status" value="1"/>
</dbReference>
<name>A0A1V9Z0E5_9STRA</name>
<dbReference type="InterPro" id="IPR017907">
    <property type="entry name" value="Znf_RING_CS"/>
</dbReference>
<organism evidence="7 8">
    <name type="scientific">Thraustotheca clavata</name>
    <dbReference type="NCBI Taxonomy" id="74557"/>
    <lineage>
        <taxon>Eukaryota</taxon>
        <taxon>Sar</taxon>
        <taxon>Stramenopiles</taxon>
        <taxon>Oomycota</taxon>
        <taxon>Saprolegniomycetes</taxon>
        <taxon>Saprolegniales</taxon>
        <taxon>Achlyaceae</taxon>
        <taxon>Thraustotheca</taxon>
    </lineage>
</organism>
<evidence type="ECO:0000313" key="7">
    <source>
        <dbReference type="EMBL" id="OQR91403.1"/>
    </source>
</evidence>
<evidence type="ECO:0000256" key="1">
    <source>
        <dbReference type="ARBA" id="ARBA00022723"/>
    </source>
</evidence>
<dbReference type="InterPro" id="IPR001841">
    <property type="entry name" value="Znf_RING"/>
</dbReference>
<dbReference type="AlphaFoldDB" id="A0A1V9Z0E5"/>
<evidence type="ECO:0000256" key="5">
    <source>
        <dbReference type="SAM" id="MobiDB-lite"/>
    </source>
</evidence>
<dbReference type="SUPFAM" id="SSF57850">
    <property type="entry name" value="RING/U-box"/>
    <property type="match status" value="1"/>
</dbReference>
<evidence type="ECO:0000256" key="2">
    <source>
        <dbReference type="ARBA" id="ARBA00022771"/>
    </source>
</evidence>
<proteinExistence type="predicted"/>
<dbReference type="Proteomes" id="UP000243217">
    <property type="component" value="Unassembled WGS sequence"/>
</dbReference>
<accession>A0A1V9Z0E5</accession>